<dbReference type="RefSeq" id="WP_185888634.1">
    <property type="nucleotide sequence ID" value="NZ_CP060202.1"/>
</dbReference>
<dbReference type="InterPro" id="IPR024982">
    <property type="entry name" value="Rax2-like_C"/>
</dbReference>
<dbReference type="SUPFAM" id="SSF63829">
    <property type="entry name" value="Calcium-dependent phosphotriesterase"/>
    <property type="match status" value="3"/>
</dbReference>
<keyword evidence="4" id="KW-1185">Reference proteome</keyword>
<dbReference type="PANTHER" id="PTHR31778:SF2">
    <property type="entry name" value="BUD SITE SELECTION PROTEIN RAX2"/>
    <property type="match status" value="1"/>
</dbReference>
<dbReference type="Pfam" id="PF12768">
    <property type="entry name" value="Rax2"/>
    <property type="match status" value="1"/>
</dbReference>
<proteinExistence type="predicted"/>
<dbReference type="Pfam" id="PF18962">
    <property type="entry name" value="Por_Secre_tail"/>
    <property type="match status" value="1"/>
</dbReference>
<dbReference type="GO" id="GO:1902929">
    <property type="term" value="C:plasma membrane of growing cell tip"/>
    <property type="evidence" value="ECO:0007669"/>
    <property type="project" value="TreeGrafter"/>
</dbReference>
<reference evidence="3 4" key="1">
    <citation type="submission" date="2020-08" db="EMBL/GenBank/DDBJ databases">
        <title>Hymenobacter sp. S2-20-2 genome sequencing.</title>
        <authorList>
            <person name="Jin L."/>
        </authorList>
    </citation>
    <scope>NUCLEOTIDE SEQUENCE [LARGE SCALE GENOMIC DNA]</scope>
    <source>
        <strain evidence="3 4">S2-20-2</strain>
    </source>
</reference>
<evidence type="ECO:0000259" key="1">
    <source>
        <dbReference type="Pfam" id="PF12768"/>
    </source>
</evidence>
<gene>
    <name evidence="3" type="ORF">H4317_02565</name>
</gene>
<sequence>MHNSTVSAICSLPSLRAVGQLIILLSMVLLVGRAWATTPPLRPSPTPAGGRSLAEVLTLEGTLRPGATGSFNAAGYRLQTAPDGKPLFRTLGTAGAGDQNWQDAFGPSLGPDAEVRTTVVAPNGDVYIGGMFRNVGNVSANYLAKWDGTTWSSLGTGLNGAVYALAVDGNGNVYAGGNFTTAGGISASRIARWNGTAWSSLGTGLNSVVQALALDAAGNVYAGGYFTTAGGVGASGIAKWNGTAWSSLGGPPKSYGAYSTDVLALAVDGNGNVYASCAYNFVQFYDYNISRWNGSTWNDISFDSAIFGYNGPVYALKTDNAGNLYAGGNFQTISGVAANNMAKWNGTAWSSLGAGPNSQVNALAVDGSGNVYAGGFFTTAGGVSANRVARWNGTTWSSLGPGLNDIVWALALDGSGNLYAGGVFMAAGGLNARRLAKWNGSAWSALNSGVAGEGMGARVRAVALDGAGNVYVGGDFTTAGSISANFIAKWNGTTWSALGTGLNANVNALAVDGSGNVYAGGGFTIAGGLSASRIAKWDGTTWSTLGTGLNSNVATVAVDGSGNVYAGGEFTAAGGISASRIAKWNGTAWSSLGTGMNGGVEALVVDGGGQLYAGGYFTTAGGVGTNGIAKWNGTAWSALGTGVIFSPATQFQAGVTALAVDGNGTLYAGGSFTSAGGTAASYIAQWNGTAWSSVGSGTNAFIWGLAVDSRNNLYAGGDFTTAGGTSASRIAKWDGTTWSTLGTGLNALVFDLTTNSSGQVYAGGNFTAVGDGSKPTLYFGIYNPATPPVASTWTGTTSTDWFAAGNWTAGVPTATLDATVPAGAPRYPVIASGTALARNLTLAAGASLTLTAGTLNLQGQFSNNGTFSAAGGSVEFTGALGQGVSGSSGTRFWNLRIGAAGAALGSPVTVQGLLTLDGNLSTNGHILTLESTSAQTALVVNSGGSVLGNVTVQRAISSTLNPGLGYRHYSSPVQNTTVADLATNGFAPVTNQAYNTSATPNAVTPFPTVFGYNQNRLASATNNLAAFDQGWFSPAATDPLLPGHGYTVNIDASQTIDFVGSLQTGPVTVALARNSGAGATAGGWALLGNPYPAPVDWSLVDPADRPNLDAAMYVFESSSAYGGQYRSYVNGIGNPVLPMAQGFFARVSAGQTAGTLTFRNTQRLTAPDNNTPFQRSTVDLRPLAHLELRSSTGLSDTFYAYAETGATPGADAAYDAVKLPNTSRLNVTSQAATGEFLAIDGRPSFAATTTLPLTVAVPAAGNYTLTAAALRNLPTGLDAYLTDVATGQITNLSQQPAYVFGVSVVEAATPLTGRFILHFATRGTLATASALTSAQVAIYPNPAHGAFQVNIPAVSGVKLGQIELLNNLGQVVRQQAVVISTNGASFSIETTGLAPGVYTLHLQAGATSVAKRIVIQ</sequence>
<evidence type="ECO:0000313" key="3">
    <source>
        <dbReference type="EMBL" id="QNH62728.1"/>
    </source>
</evidence>
<accession>A0A7G7W8N5</accession>
<dbReference type="NCBIfam" id="TIGR04183">
    <property type="entry name" value="Por_Secre_tail"/>
    <property type="match status" value="1"/>
</dbReference>
<dbReference type="KEGG" id="hsk:H4317_02565"/>
<name>A0A7G7W8N5_9BACT</name>
<dbReference type="PANTHER" id="PTHR31778">
    <property type="entry name" value="BUD SITE SELECTION PROTEIN RAX2"/>
    <property type="match status" value="1"/>
</dbReference>
<dbReference type="EMBL" id="CP060202">
    <property type="protein sequence ID" value="QNH62728.1"/>
    <property type="molecule type" value="Genomic_DNA"/>
</dbReference>
<dbReference type="Proteomes" id="UP000515489">
    <property type="component" value="Chromosome"/>
</dbReference>
<protein>
    <submittedName>
        <fullName evidence="3">T9SS type A sorting domain-containing protein</fullName>
    </submittedName>
</protein>
<evidence type="ECO:0000313" key="4">
    <source>
        <dbReference type="Proteomes" id="UP000515489"/>
    </source>
</evidence>
<dbReference type="InterPro" id="IPR026444">
    <property type="entry name" value="Secre_tail"/>
</dbReference>
<feature type="domain" description="Secretion system C-terminal sorting" evidence="2">
    <location>
        <begin position="1338"/>
        <end position="1415"/>
    </location>
</feature>
<evidence type="ECO:0000259" key="2">
    <source>
        <dbReference type="Pfam" id="PF18962"/>
    </source>
</evidence>
<feature type="domain" description="Rax2-like C-terminal" evidence="1">
    <location>
        <begin position="108"/>
        <end position="253"/>
    </location>
</feature>
<organism evidence="3 4">
    <name type="scientific">Hymenobacter sediminicola</name>
    <dbReference type="NCBI Taxonomy" id="2761579"/>
    <lineage>
        <taxon>Bacteria</taxon>
        <taxon>Pseudomonadati</taxon>
        <taxon>Bacteroidota</taxon>
        <taxon>Cytophagia</taxon>
        <taxon>Cytophagales</taxon>
        <taxon>Hymenobacteraceae</taxon>
        <taxon>Hymenobacter</taxon>
    </lineage>
</organism>